<dbReference type="OrthoDB" id="5394411at2759"/>
<dbReference type="PANTHER" id="PTHR28243">
    <property type="entry name" value="AGL049CP"/>
    <property type="match status" value="1"/>
</dbReference>
<evidence type="ECO:0000313" key="2">
    <source>
        <dbReference type="EMBL" id="GFP53588.1"/>
    </source>
</evidence>
<dbReference type="Proteomes" id="UP000517252">
    <property type="component" value="Unassembled WGS sequence"/>
</dbReference>
<dbReference type="PANTHER" id="PTHR28243:SF1">
    <property type="entry name" value="PYRIDOXAMINE 5'-PHOSPHATE OXIDASE ALR4036 FAMILY FMN-BINDING DOMAIN-CONTAINING PROTEIN"/>
    <property type="match status" value="1"/>
</dbReference>
<sequence>MANREAPWRSTFLSHIEQMDSATFTLSTLHPLGGNHFSPRARTVIFRGMWASLPDDPRNPAPRNPAVYTSDLPAITTDVRMEKVAEVLSSRYEPSAVGEPHSTAGGPVEAVFWAKSSSTQWRFRGRAYVIGPDIDSEAATPTRAALQPWMRAVGGADEQKDAWSWSRELTAWFGNLSPLMRGSFRNPPPGTPLTQEFWTGQEPWSGQGLGQEVEDVNDELARLYFRVLVIVPETIDQVDLSDPKRARRWNHRAEVSDSEISWKTTELWP</sequence>
<dbReference type="GO" id="GO:0010181">
    <property type="term" value="F:FMN binding"/>
    <property type="evidence" value="ECO:0007669"/>
    <property type="project" value="InterPro"/>
</dbReference>
<dbReference type="SUPFAM" id="SSF50475">
    <property type="entry name" value="FMN-binding split barrel"/>
    <property type="match status" value="1"/>
</dbReference>
<name>A0A6V8QR21_TRIAP</name>
<dbReference type="AlphaFoldDB" id="A0A6V8QR21"/>
<evidence type="ECO:0000313" key="3">
    <source>
        <dbReference type="Proteomes" id="UP000517252"/>
    </source>
</evidence>
<dbReference type="InterPro" id="IPR024624">
    <property type="entry name" value="Pyridox_Oxase_Alr4036_FMN-bd"/>
</dbReference>
<gene>
    <name evidence="2" type="ORF">TASIC1_0002077300</name>
</gene>
<dbReference type="EMBL" id="BLZH01000002">
    <property type="protein sequence ID" value="GFP53588.1"/>
    <property type="molecule type" value="Genomic_DNA"/>
</dbReference>
<organism evidence="2 3">
    <name type="scientific">Trichoderma asperellum</name>
    <name type="common">Filamentous fungus</name>
    <dbReference type="NCBI Taxonomy" id="101201"/>
    <lineage>
        <taxon>Eukaryota</taxon>
        <taxon>Fungi</taxon>
        <taxon>Dikarya</taxon>
        <taxon>Ascomycota</taxon>
        <taxon>Pezizomycotina</taxon>
        <taxon>Sordariomycetes</taxon>
        <taxon>Hypocreomycetidae</taxon>
        <taxon>Hypocreales</taxon>
        <taxon>Hypocreaceae</taxon>
        <taxon>Trichoderma</taxon>
    </lineage>
</organism>
<dbReference type="Pfam" id="PF12766">
    <property type="entry name" value="Pyridox_oxase_2"/>
    <property type="match status" value="1"/>
</dbReference>
<proteinExistence type="predicted"/>
<dbReference type="InterPro" id="IPR012349">
    <property type="entry name" value="Split_barrel_FMN-bd"/>
</dbReference>
<reference evidence="2 3" key="1">
    <citation type="submission" date="2020-07" db="EMBL/GenBank/DDBJ databases">
        <title>Trichoderma asperellum IC-1 whole genome shotgun sequence.</title>
        <authorList>
            <person name="Kanamasa S."/>
            <person name="Takahashi H."/>
        </authorList>
    </citation>
    <scope>NUCLEOTIDE SEQUENCE [LARGE SCALE GENOMIC DNA]</scope>
    <source>
        <strain evidence="2 3">IC-1</strain>
    </source>
</reference>
<comment type="caution">
    <text evidence="2">The sequence shown here is derived from an EMBL/GenBank/DDBJ whole genome shotgun (WGS) entry which is preliminary data.</text>
</comment>
<feature type="domain" description="Pyridoxamine 5'-phosphate oxidase Alr4036 family FMN-binding" evidence="1">
    <location>
        <begin position="6"/>
        <end position="130"/>
    </location>
</feature>
<dbReference type="Gene3D" id="2.30.110.10">
    <property type="entry name" value="Electron Transport, Fmn-binding Protein, Chain A"/>
    <property type="match status" value="1"/>
</dbReference>
<protein>
    <recommendedName>
        <fullName evidence="1">Pyridoxamine 5'-phosphate oxidase Alr4036 family FMN-binding domain-containing protein</fullName>
    </recommendedName>
</protein>
<evidence type="ECO:0000259" key="1">
    <source>
        <dbReference type="Pfam" id="PF12766"/>
    </source>
</evidence>
<accession>A0A6V8QR21</accession>